<dbReference type="PANTHER" id="PTHR13939">
    <property type="entry name" value="NICOTINAMIDE-NUCLEOTIDE AMIDOHYDROLASE PNCC"/>
    <property type="match status" value="1"/>
</dbReference>
<dbReference type="NCBIfam" id="TIGR00200">
    <property type="entry name" value="cinA_nterm"/>
    <property type="match status" value="1"/>
</dbReference>
<dbReference type="CDD" id="cd00885">
    <property type="entry name" value="cinA"/>
    <property type="match status" value="1"/>
</dbReference>
<dbReference type="Pfam" id="PF18146">
    <property type="entry name" value="CinA_KH"/>
    <property type="match status" value="1"/>
</dbReference>
<feature type="domain" description="MoaB/Mog" evidence="2">
    <location>
        <begin position="4"/>
        <end position="172"/>
    </location>
</feature>
<protein>
    <recommendedName>
        <fullName evidence="1">Putative competence-damage inducible protein</fullName>
    </recommendedName>
</protein>
<dbReference type="Pfam" id="PF00994">
    <property type="entry name" value="MoCF_biosynth"/>
    <property type="match status" value="1"/>
</dbReference>
<dbReference type="Gene3D" id="3.30.70.2860">
    <property type="match status" value="1"/>
</dbReference>
<dbReference type="SMART" id="SM00852">
    <property type="entry name" value="MoCF_biosynth"/>
    <property type="match status" value="1"/>
</dbReference>
<organism evidence="3 4">
    <name type="scientific">Ligilactobacillus equi DSM 15833 = JCM 10991</name>
    <dbReference type="NCBI Taxonomy" id="1423740"/>
    <lineage>
        <taxon>Bacteria</taxon>
        <taxon>Bacillati</taxon>
        <taxon>Bacillota</taxon>
        <taxon>Bacilli</taxon>
        <taxon>Lactobacillales</taxon>
        <taxon>Lactobacillaceae</taxon>
        <taxon>Ligilactobacillus</taxon>
    </lineage>
</organism>
<dbReference type="EMBL" id="AZFH01000159">
    <property type="protein sequence ID" value="KRL77865.1"/>
    <property type="molecule type" value="Genomic_DNA"/>
</dbReference>
<name>A0A0R1T9N6_9LACO</name>
<dbReference type="InterPro" id="IPR050101">
    <property type="entry name" value="CinA"/>
</dbReference>
<dbReference type="PIRSF" id="PIRSF006728">
    <property type="entry name" value="CinA"/>
    <property type="match status" value="1"/>
</dbReference>
<dbReference type="InterPro" id="IPR008136">
    <property type="entry name" value="CinA_C"/>
</dbReference>
<dbReference type="SUPFAM" id="SSF142433">
    <property type="entry name" value="CinA-like"/>
    <property type="match status" value="1"/>
</dbReference>
<comment type="similarity">
    <text evidence="1">Belongs to the CinA family.</text>
</comment>
<sequence length="418" mass="44804">MQAEIIAVGTEILLGQIVNTNTTFISQQLAQLGINTYYQTVVGDNEERMLSVIEIAAQRNDLVILSGGLGPTPDDLTKQTVAKYLGVDLVEDATAMAKIEAYFQTTGKKMTANNRLQALYLDGGQALANETGMAVGCYYENAQGADFLLLPGPPSELKPMMAKVAKPLLAHRVKGAQVLTSRVLRFFGIGESLLAEKLADLLKNSQNPTAATYAKDNEVTLRLTASGQSDQEVTKLLDQAEIDIQTQVGQYFYGYGDDNSLAQVVVQKLKAAGLKITAAESLTGGQFQAAITSVPGSSEVFDGGFVTYAQAAKASLLDIPSQVLDQHGVVSQQCAQWMAQQAKKKAGADIGLSFTGVAGPDSLEEQPAGTVWIGLAFKDQAPVAKKYHFPKQRAFVQERCVYTGLWLVLQALLATENS</sequence>
<dbReference type="PATRIC" id="fig|1423740.3.peg.1282"/>
<accession>A0A0R1T9N6</accession>
<reference evidence="3 4" key="1">
    <citation type="journal article" date="2015" name="Genome Announc.">
        <title>Expanding the biotechnology potential of lactobacilli through comparative genomics of 213 strains and associated genera.</title>
        <authorList>
            <person name="Sun Z."/>
            <person name="Harris H.M."/>
            <person name="McCann A."/>
            <person name="Guo C."/>
            <person name="Argimon S."/>
            <person name="Zhang W."/>
            <person name="Yang X."/>
            <person name="Jeffery I.B."/>
            <person name="Cooney J.C."/>
            <person name="Kagawa T.F."/>
            <person name="Liu W."/>
            <person name="Song Y."/>
            <person name="Salvetti E."/>
            <person name="Wrobel A."/>
            <person name="Rasinkangas P."/>
            <person name="Parkhill J."/>
            <person name="Rea M.C."/>
            <person name="O'Sullivan O."/>
            <person name="Ritari J."/>
            <person name="Douillard F.P."/>
            <person name="Paul Ross R."/>
            <person name="Yang R."/>
            <person name="Briner A.E."/>
            <person name="Felis G.E."/>
            <person name="de Vos W.M."/>
            <person name="Barrangou R."/>
            <person name="Klaenhammer T.R."/>
            <person name="Caufield P.W."/>
            <person name="Cui Y."/>
            <person name="Zhang H."/>
            <person name="O'Toole P.W."/>
        </authorList>
    </citation>
    <scope>NUCLEOTIDE SEQUENCE [LARGE SCALE GENOMIC DNA]</scope>
    <source>
        <strain evidence="3 4">DSM 15833</strain>
    </source>
</reference>
<dbReference type="InterPro" id="IPR036653">
    <property type="entry name" value="CinA-like_C"/>
</dbReference>
<dbReference type="STRING" id="1423740.FC36_GL001189"/>
<dbReference type="HAMAP" id="MF_00226_B">
    <property type="entry name" value="CinA_B"/>
    <property type="match status" value="1"/>
</dbReference>
<dbReference type="NCBIfam" id="TIGR00199">
    <property type="entry name" value="PncC_domain"/>
    <property type="match status" value="1"/>
</dbReference>
<dbReference type="AlphaFoldDB" id="A0A0R1T9N6"/>
<gene>
    <name evidence="1" type="primary">cinA</name>
    <name evidence="3" type="ORF">FC36_GL001189</name>
</gene>
<proteinExistence type="inferred from homology"/>
<comment type="caution">
    <text evidence="3">The sequence shown here is derived from an EMBL/GenBank/DDBJ whole genome shotgun (WGS) entry which is preliminary data.</text>
</comment>
<dbReference type="SUPFAM" id="SSF53218">
    <property type="entry name" value="Molybdenum cofactor biosynthesis proteins"/>
    <property type="match status" value="1"/>
</dbReference>
<evidence type="ECO:0000256" key="1">
    <source>
        <dbReference type="HAMAP-Rule" id="MF_00226"/>
    </source>
</evidence>
<dbReference type="Pfam" id="PF02464">
    <property type="entry name" value="CinA"/>
    <property type="match status" value="1"/>
</dbReference>
<dbReference type="Gene3D" id="3.90.950.20">
    <property type="entry name" value="CinA-like"/>
    <property type="match status" value="1"/>
</dbReference>
<dbReference type="InterPro" id="IPR036425">
    <property type="entry name" value="MoaB/Mog-like_dom_sf"/>
</dbReference>
<dbReference type="Gene3D" id="3.40.980.10">
    <property type="entry name" value="MoaB/Mog-like domain"/>
    <property type="match status" value="1"/>
</dbReference>
<dbReference type="PANTHER" id="PTHR13939:SF0">
    <property type="entry name" value="NMN AMIDOHYDROLASE-LIKE PROTEIN YFAY"/>
    <property type="match status" value="1"/>
</dbReference>
<dbReference type="OrthoDB" id="9801454at2"/>
<evidence type="ECO:0000313" key="3">
    <source>
        <dbReference type="EMBL" id="KRL77865.1"/>
    </source>
</evidence>
<evidence type="ECO:0000313" key="4">
    <source>
        <dbReference type="Proteomes" id="UP000051048"/>
    </source>
</evidence>
<dbReference type="Proteomes" id="UP000051048">
    <property type="component" value="Unassembled WGS sequence"/>
</dbReference>
<dbReference type="InterPro" id="IPR001453">
    <property type="entry name" value="MoaB/Mog_dom"/>
</dbReference>
<dbReference type="RefSeq" id="WP_025020934.1">
    <property type="nucleotide sequence ID" value="NZ_AZFH01000159.1"/>
</dbReference>
<dbReference type="InterPro" id="IPR041424">
    <property type="entry name" value="CinA_KH"/>
</dbReference>
<dbReference type="NCBIfam" id="NF001813">
    <property type="entry name" value="PRK00549.1"/>
    <property type="match status" value="1"/>
</dbReference>
<dbReference type="NCBIfam" id="TIGR00177">
    <property type="entry name" value="molyb_syn"/>
    <property type="match status" value="1"/>
</dbReference>
<dbReference type="InterPro" id="IPR008135">
    <property type="entry name" value="Competence-induced_CinA"/>
</dbReference>
<evidence type="ECO:0000259" key="2">
    <source>
        <dbReference type="SMART" id="SM00852"/>
    </source>
</evidence>